<dbReference type="CDD" id="cd00130">
    <property type="entry name" value="PAS"/>
    <property type="match status" value="1"/>
</dbReference>
<dbReference type="InterPro" id="IPR035965">
    <property type="entry name" value="PAS-like_dom_sf"/>
</dbReference>
<dbReference type="Gene3D" id="3.30.565.10">
    <property type="entry name" value="Histidine kinase-like ATPase, C-terminal domain"/>
    <property type="match status" value="1"/>
</dbReference>
<dbReference type="InterPro" id="IPR003661">
    <property type="entry name" value="HisK_dim/P_dom"/>
</dbReference>
<dbReference type="InterPro" id="IPR036890">
    <property type="entry name" value="HATPase_C_sf"/>
</dbReference>
<keyword evidence="3" id="KW-0597">Phosphoprotein</keyword>
<sequence length="667" mass="74505">MVQSRADKDSEALELFRHRNRLPRIIREQGVVGSKEQKYAFVFRTCCSFLAEIFHCSSVWAATIDGEDGQPKQFACFPSSLWNSPTHDAVIDRLGKTFAGNLTRFSSPLNLSPDPAGTAAKFSHPAQTMIWPVRYQQKIYGFVVMEWQHKTFLSPLKSEFITGVLEEIGRALQAGDTALKLKLEKDFNKEIADTIQALMVSIRPCGTIVSFNKRAEQVTGFLEEEVVEKYWVDVLIAPDNRLKSQRLFSETIKGARASINFKAPLLTKTGVTRHISWHSSIKHDIEKGELGLVMLGIDETESTVTGQQLHMLTARWEKIFIAIQDPAMVVSNDNRILEANPATCAAARKRRDEVIGLKVCDILHGGHGENTPCPLEQFIGYQKTRITETYLHGLHGSYMLTVSPLIEEDGDINATFLLARNLTEEEVIRAEAIRTAQLATIGELASGVAHEINNPINGIINYAQIILDDPQDPENTDNLRNIITESKRIACIIANLLDFAHRRKENLTLSRIEKIVANSLQLVAHLLKKDGITCSVCYPSPLPPLMCNEQQLQQVVLNMISNARYALNKRFAHSCPEKILEISGELLNIKSRPTIVLKFTDHGIGIAENIQNKLFDPFFSTKPKGEGTGLGLSISHGLIRDHGGTIRVKSRPGEWSTFTIELPVQPF</sequence>
<dbReference type="InterPro" id="IPR003594">
    <property type="entry name" value="HATPase_dom"/>
</dbReference>
<feature type="domain" description="Histidine kinase" evidence="9">
    <location>
        <begin position="447"/>
        <end position="666"/>
    </location>
</feature>
<dbReference type="STRING" id="91360.SAMN05660330_02541"/>
<dbReference type="SUPFAM" id="SSF47384">
    <property type="entry name" value="Homodimeric domain of signal transducing histidine kinase"/>
    <property type="match status" value="1"/>
</dbReference>
<evidence type="ECO:0000256" key="5">
    <source>
        <dbReference type="ARBA" id="ARBA00022741"/>
    </source>
</evidence>
<comment type="catalytic activity">
    <reaction evidence="1">
        <text>ATP + protein L-histidine = ADP + protein N-phospho-L-histidine.</text>
        <dbReference type="EC" id="2.7.13.3"/>
    </reaction>
</comment>
<dbReference type="InterPro" id="IPR013656">
    <property type="entry name" value="PAS_4"/>
</dbReference>
<organism evidence="11 12">
    <name type="scientific">Desulforhopalus singaporensis</name>
    <dbReference type="NCBI Taxonomy" id="91360"/>
    <lineage>
        <taxon>Bacteria</taxon>
        <taxon>Pseudomonadati</taxon>
        <taxon>Thermodesulfobacteriota</taxon>
        <taxon>Desulfobulbia</taxon>
        <taxon>Desulfobulbales</taxon>
        <taxon>Desulfocapsaceae</taxon>
        <taxon>Desulforhopalus</taxon>
    </lineage>
</organism>
<dbReference type="PROSITE" id="PS50109">
    <property type="entry name" value="HIS_KIN"/>
    <property type="match status" value="1"/>
</dbReference>
<keyword evidence="7" id="KW-0067">ATP-binding</keyword>
<dbReference type="SMART" id="SM00091">
    <property type="entry name" value="PAS"/>
    <property type="match status" value="2"/>
</dbReference>
<dbReference type="Pfam" id="PF02518">
    <property type="entry name" value="HATPase_c"/>
    <property type="match status" value="1"/>
</dbReference>
<dbReference type="Proteomes" id="UP000199073">
    <property type="component" value="Unassembled WGS sequence"/>
</dbReference>
<evidence type="ECO:0000256" key="3">
    <source>
        <dbReference type="ARBA" id="ARBA00022553"/>
    </source>
</evidence>
<dbReference type="InterPro" id="IPR000014">
    <property type="entry name" value="PAS"/>
</dbReference>
<evidence type="ECO:0000313" key="11">
    <source>
        <dbReference type="EMBL" id="SDP36854.1"/>
    </source>
</evidence>
<evidence type="ECO:0000256" key="7">
    <source>
        <dbReference type="ARBA" id="ARBA00022840"/>
    </source>
</evidence>
<feature type="domain" description="PAS" evidence="10">
    <location>
        <begin position="184"/>
        <end position="255"/>
    </location>
</feature>
<dbReference type="InterPro" id="IPR004358">
    <property type="entry name" value="Sig_transdc_His_kin-like_C"/>
</dbReference>
<evidence type="ECO:0000256" key="1">
    <source>
        <dbReference type="ARBA" id="ARBA00000085"/>
    </source>
</evidence>
<dbReference type="SUPFAM" id="SSF55874">
    <property type="entry name" value="ATPase domain of HSP90 chaperone/DNA topoisomerase II/histidine kinase"/>
    <property type="match status" value="1"/>
</dbReference>
<dbReference type="NCBIfam" id="TIGR00229">
    <property type="entry name" value="sensory_box"/>
    <property type="match status" value="1"/>
</dbReference>
<dbReference type="PANTHER" id="PTHR43065">
    <property type="entry name" value="SENSOR HISTIDINE KINASE"/>
    <property type="match status" value="1"/>
</dbReference>
<reference evidence="11 12" key="1">
    <citation type="submission" date="2016-10" db="EMBL/GenBank/DDBJ databases">
        <authorList>
            <person name="de Groot N.N."/>
        </authorList>
    </citation>
    <scope>NUCLEOTIDE SEQUENCE [LARGE SCALE GENOMIC DNA]</scope>
    <source>
        <strain evidence="11 12">DSM 12130</strain>
    </source>
</reference>
<dbReference type="SMART" id="SM00388">
    <property type="entry name" value="HisKA"/>
    <property type="match status" value="1"/>
</dbReference>
<dbReference type="EMBL" id="FNJI01000017">
    <property type="protein sequence ID" value="SDP36854.1"/>
    <property type="molecule type" value="Genomic_DNA"/>
</dbReference>
<dbReference type="SUPFAM" id="SSF55785">
    <property type="entry name" value="PYP-like sensor domain (PAS domain)"/>
    <property type="match status" value="2"/>
</dbReference>
<keyword evidence="4" id="KW-0808">Transferase</keyword>
<evidence type="ECO:0000256" key="6">
    <source>
        <dbReference type="ARBA" id="ARBA00022777"/>
    </source>
</evidence>
<name>A0A1H0S583_9BACT</name>
<keyword evidence="6" id="KW-0418">Kinase</keyword>
<dbReference type="InterPro" id="IPR036097">
    <property type="entry name" value="HisK_dim/P_sf"/>
</dbReference>
<gene>
    <name evidence="11" type="ORF">SAMN05660330_02541</name>
</gene>
<dbReference type="Pfam" id="PF08448">
    <property type="entry name" value="PAS_4"/>
    <property type="match status" value="1"/>
</dbReference>
<dbReference type="RefSeq" id="WP_092223386.1">
    <property type="nucleotide sequence ID" value="NZ_FNJI01000017.1"/>
</dbReference>
<evidence type="ECO:0000259" key="9">
    <source>
        <dbReference type="PROSITE" id="PS50109"/>
    </source>
</evidence>
<dbReference type="OrthoDB" id="5428263at2"/>
<dbReference type="GO" id="GO:0000155">
    <property type="term" value="F:phosphorelay sensor kinase activity"/>
    <property type="evidence" value="ECO:0007669"/>
    <property type="project" value="InterPro"/>
</dbReference>
<evidence type="ECO:0000256" key="8">
    <source>
        <dbReference type="ARBA" id="ARBA00023012"/>
    </source>
</evidence>
<dbReference type="SMART" id="SM00387">
    <property type="entry name" value="HATPase_c"/>
    <property type="match status" value="1"/>
</dbReference>
<dbReference type="EC" id="2.7.13.3" evidence="2"/>
<proteinExistence type="predicted"/>
<evidence type="ECO:0000256" key="4">
    <source>
        <dbReference type="ARBA" id="ARBA00022679"/>
    </source>
</evidence>
<evidence type="ECO:0000313" key="12">
    <source>
        <dbReference type="Proteomes" id="UP000199073"/>
    </source>
</evidence>
<dbReference type="PANTHER" id="PTHR43065:SF10">
    <property type="entry name" value="PEROXIDE STRESS-ACTIVATED HISTIDINE KINASE MAK3"/>
    <property type="match status" value="1"/>
</dbReference>
<dbReference type="Pfam" id="PF00989">
    <property type="entry name" value="PAS"/>
    <property type="match status" value="1"/>
</dbReference>
<keyword evidence="5" id="KW-0547">Nucleotide-binding</keyword>
<dbReference type="PRINTS" id="PR00344">
    <property type="entry name" value="BCTRLSENSOR"/>
</dbReference>
<dbReference type="GO" id="GO:0006355">
    <property type="term" value="P:regulation of DNA-templated transcription"/>
    <property type="evidence" value="ECO:0007669"/>
    <property type="project" value="InterPro"/>
</dbReference>
<keyword evidence="8" id="KW-0902">Two-component regulatory system</keyword>
<evidence type="ECO:0000259" key="10">
    <source>
        <dbReference type="PROSITE" id="PS50112"/>
    </source>
</evidence>
<dbReference type="InterPro" id="IPR005467">
    <property type="entry name" value="His_kinase_dom"/>
</dbReference>
<dbReference type="AlphaFoldDB" id="A0A1H0S583"/>
<dbReference type="Pfam" id="PF00512">
    <property type="entry name" value="HisKA"/>
    <property type="match status" value="1"/>
</dbReference>
<evidence type="ECO:0000256" key="2">
    <source>
        <dbReference type="ARBA" id="ARBA00012438"/>
    </source>
</evidence>
<accession>A0A1H0S583</accession>
<dbReference type="GO" id="GO:0005524">
    <property type="term" value="F:ATP binding"/>
    <property type="evidence" value="ECO:0007669"/>
    <property type="project" value="UniProtKB-KW"/>
</dbReference>
<protein>
    <recommendedName>
        <fullName evidence="2">histidine kinase</fullName>
        <ecNumber evidence="2">2.7.13.3</ecNumber>
    </recommendedName>
</protein>
<dbReference type="InterPro" id="IPR013767">
    <property type="entry name" value="PAS_fold"/>
</dbReference>
<dbReference type="PROSITE" id="PS50112">
    <property type="entry name" value="PAS"/>
    <property type="match status" value="1"/>
</dbReference>
<dbReference type="Gene3D" id="1.10.287.130">
    <property type="match status" value="1"/>
</dbReference>
<keyword evidence="12" id="KW-1185">Reference proteome</keyword>
<dbReference type="Gene3D" id="3.30.450.20">
    <property type="entry name" value="PAS domain"/>
    <property type="match status" value="2"/>
</dbReference>